<reference evidence="1 2" key="1">
    <citation type="submission" date="2021-06" db="EMBL/GenBank/DDBJ databases">
        <authorList>
            <person name="Kallberg Y."/>
            <person name="Tangrot J."/>
            <person name="Rosling A."/>
        </authorList>
    </citation>
    <scope>NUCLEOTIDE SEQUENCE [LARGE SCALE GENOMIC DNA]</scope>
    <source>
        <strain evidence="1 2">120-4 pot B 10/14</strain>
    </source>
</reference>
<evidence type="ECO:0000313" key="1">
    <source>
        <dbReference type="EMBL" id="CAG8806893.1"/>
    </source>
</evidence>
<feature type="non-terminal residue" evidence="1">
    <location>
        <position position="1"/>
    </location>
</feature>
<protein>
    <submittedName>
        <fullName evidence="1">3549_t:CDS:1</fullName>
    </submittedName>
</protein>
<dbReference type="PANTHER" id="PTHR35871:SF1">
    <property type="entry name" value="CXC1-LIKE CYSTEINE CLUSTER ASSOCIATED WITH KDZ TRANSPOSASES DOMAIN-CONTAINING PROTEIN"/>
    <property type="match status" value="1"/>
</dbReference>
<gene>
    <name evidence="1" type="ORF">GMARGA_LOCUS24393</name>
</gene>
<dbReference type="PANTHER" id="PTHR35871">
    <property type="entry name" value="EXPRESSED PROTEIN"/>
    <property type="match status" value="1"/>
</dbReference>
<keyword evidence="2" id="KW-1185">Reference proteome</keyword>
<dbReference type="EMBL" id="CAJVQB010025667">
    <property type="protein sequence ID" value="CAG8806893.1"/>
    <property type="molecule type" value="Genomic_DNA"/>
</dbReference>
<comment type="caution">
    <text evidence="1">The sequence shown here is derived from an EMBL/GenBank/DDBJ whole genome shotgun (WGS) entry which is preliminary data.</text>
</comment>
<dbReference type="Proteomes" id="UP000789901">
    <property type="component" value="Unassembled WGS sequence"/>
</dbReference>
<name>A0ABN7VYH0_GIGMA</name>
<sequence length="410" mass="47924">VSSKTCNKAGVFVTNPKDINNIEENMNILEDWKLFGITHNSFQNYASKTIEWHEKANTNLKSTFYTKEHYNELKNQLRSLQNAKNELAKSQLYEGKHVKRESLLDDEDLKLAACIWLRSIPPKDRSFLALKKELETNIFSKLLEEDKREYCKGWAMRMMNYQKKMEQYDTYFYANDDNSFVWIEDKESIIKKKGQGSAIMASDFLCPCHGPLHLTKANAIRLGLDQEARVIIKLGQQANVYWKSKNMVQQLREKAIPIFNALYPECIGIVSNSSISTNYNAYALDALVCSRMTLYPKVENKFKFKDGWYIRDYEKITQLMFFLDKNDGTVKFKGIKKPDFLEQKTSIAETVKAAGHIFELYSKFHCEYNFIERFWSAAKRIARQQCDYSYAQLQLRVPEILNNIPLPIIR</sequence>
<accession>A0ABN7VYH0</accession>
<organism evidence="1 2">
    <name type="scientific">Gigaspora margarita</name>
    <dbReference type="NCBI Taxonomy" id="4874"/>
    <lineage>
        <taxon>Eukaryota</taxon>
        <taxon>Fungi</taxon>
        <taxon>Fungi incertae sedis</taxon>
        <taxon>Mucoromycota</taxon>
        <taxon>Glomeromycotina</taxon>
        <taxon>Glomeromycetes</taxon>
        <taxon>Diversisporales</taxon>
        <taxon>Gigasporaceae</taxon>
        <taxon>Gigaspora</taxon>
    </lineage>
</organism>
<evidence type="ECO:0000313" key="2">
    <source>
        <dbReference type="Proteomes" id="UP000789901"/>
    </source>
</evidence>
<proteinExistence type="predicted"/>